<accession>A0AAW0B468</accession>
<organism evidence="2 3">
    <name type="scientific">Favolaschia claudopus</name>
    <dbReference type="NCBI Taxonomy" id="2862362"/>
    <lineage>
        <taxon>Eukaryota</taxon>
        <taxon>Fungi</taxon>
        <taxon>Dikarya</taxon>
        <taxon>Basidiomycota</taxon>
        <taxon>Agaricomycotina</taxon>
        <taxon>Agaricomycetes</taxon>
        <taxon>Agaricomycetidae</taxon>
        <taxon>Agaricales</taxon>
        <taxon>Marasmiineae</taxon>
        <taxon>Mycenaceae</taxon>
        <taxon>Favolaschia</taxon>
    </lineage>
</organism>
<dbReference type="Proteomes" id="UP001362999">
    <property type="component" value="Unassembled WGS sequence"/>
</dbReference>
<feature type="region of interest" description="Disordered" evidence="1">
    <location>
        <begin position="1"/>
        <end position="31"/>
    </location>
</feature>
<sequence length="208" mass="22410">MPSSLALPLQRDNELLPMHHRKSGGPSPIPRRRVVRLHPVDANTDYAAVDPREETKWFASPLDIVYTRVSRQHPPLPTSLIGYGPDSRLSSQQTHLTKPSQGDPLTDKTPPLDSNPVSMVPLSTMVTSALNTCCGASSTPPTFASNSTSALDNTLNTPNLALPASRLWSDSDIAAELAAALSGELIALQMPYLQLTILKAKSAPRFPT</sequence>
<reference evidence="2 3" key="1">
    <citation type="journal article" date="2024" name="J Genomics">
        <title>Draft genome sequencing and assembly of Favolaschia claudopus CIRM-BRFM 2984 isolated from oak limbs.</title>
        <authorList>
            <person name="Navarro D."/>
            <person name="Drula E."/>
            <person name="Chaduli D."/>
            <person name="Cazenave R."/>
            <person name="Ahrendt S."/>
            <person name="Wang J."/>
            <person name="Lipzen A."/>
            <person name="Daum C."/>
            <person name="Barry K."/>
            <person name="Grigoriev I.V."/>
            <person name="Favel A."/>
            <person name="Rosso M.N."/>
            <person name="Martin F."/>
        </authorList>
    </citation>
    <scope>NUCLEOTIDE SEQUENCE [LARGE SCALE GENOMIC DNA]</scope>
    <source>
        <strain evidence="2 3">CIRM-BRFM 2984</strain>
    </source>
</reference>
<dbReference type="AlphaFoldDB" id="A0AAW0B468"/>
<comment type="caution">
    <text evidence="2">The sequence shown here is derived from an EMBL/GenBank/DDBJ whole genome shotgun (WGS) entry which is preliminary data.</text>
</comment>
<proteinExistence type="predicted"/>
<gene>
    <name evidence="2" type="ORF">R3P38DRAFT_3199211</name>
</gene>
<evidence type="ECO:0000313" key="3">
    <source>
        <dbReference type="Proteomes" id="UP001362999"/>
    </source>
</evidence>
<feature type="region of interest" description="Disordered" evidence="1">
    <location>
        <begin position="75"/>
        <end position="113"/>
    </location>
</feature>
<feature type="compositionally biased region" description="Polar residues" evidence="1">
    <location>
        <begin position="88"/>
        <end position="100"/>
    </location>
</feature>
<name>A0AAW0B468_9AGAR</name>
<evidence type="ECO:0000313" key="2">
    <source>
        <dbReference type="EMBL" id="KAK7019602.1"/>
    </source>
</evidence>
<keyword evidence="3" id="KW-1185">Reference proteome</keyword>
<evidence type="ECO:0000256" key="1">
    <source>
        <dbReference type="SAM" id="MobiDB-lite"/>
    </source>
</evidence>
<dbReference type="EMBL" id="JAWWNJ010000043">
    <property type="protein sequence ID" value="KAK7019602.1"/>
    <property type="molecule type" value="Genomic_DNA"/>
</dbReference>
<protein>
    <submittedName>
        <fullName evidence="2">Uncharacterized protein</fullName>
    </submittedName>
</protein>